<name>A0A9R1XK73_LACSA</name>
<keyword evidence="2" id="KW-1185">Reference proteome</keyword>
<accession>A0A9R1XK73</accession>
<dbReference type="Proteomes" id="UP000235145">
    <property type="component" value="Unassembled WGS sequence"/>
</dbReference>
<dbReference type="AlphaFoldDB" id="A0A9R1XK73"/>
<gene>
    <name evidence="1" type="ORF">LSAT_V11C400167430</name>
</gene>
<protein>
    <submittedName>
        <fullName evidence="1">Uncharacterized protein</fullName>
    </submittedName>
</protein>
<dbReference type="EMBL" id="NBSK02000004">
    <property type="protein sequence ID" value="KAJ0212839.1"/>
    <property type="molecule type" value="Genomic_DNA"/>
</dbReference>
<reference evidence="1 2" key="1">
    <citation type="journal article" date="2017" name="Nat. Commun.">
        <title>Genome assembly with in vitro proximity ligation data and whole-genome triplication in lettuce.</title>
        <authorList>
            <person name="Reyes-Chin-Wo S."/>
            <person name="Wang Z."/>
            <person name="Yang X."/>
            <person name="Kozik A."/>
            <person name="Arikit S."/>
            <person name="Song C."/>
            <person name="Xia L."/>
            <person name="Froenicke L."/>
            <person name="Lavelle D.O."/>
            <person name="Truco M.J."/>
            <person name="Xia R."/>
            <person name="Zhu S."/>
            <person name="Xu C."/>
            <person name="Xu H."/>
            <person name="Xu X."/>
            <person name="Cox K."/>
            <person name="Korf I."/>
            <person name="Meyers B.C."/>
            <person name="Michelmore R.W."/>
        </authorList>
    </citation>
    <scope>NUCLEOTIDE SEQUENCE [LARGE SCALE GENOMIC DNA]</scope>
    <source>
        <strain evidence="2">cv. Salinas</strain>
        <tissue evidence="1">Seedlings</tissue>
    </source>
</reference>
<evidence type="ECO:0000313" key="2">
    <source>
        <dbReference type="Proteomes" id="UP000235145"/>
    </source>
</evidence>
<evidence type="ECO:0000313" key="1">
    <source>
        <dbReference type="EMBL" id="KAJ0212839.1"/>
    </source>
</evidence>
<sequence length="87" mass="9760">MTTSSSRSSFNGGTRMRNKKVIRCYCGDSHEHLIIQDENFGAALIIRWKEATVVKISRCVIQGDQAIVRSDHRVVNGYIADARNSGY</sequence>
<organism evidence="1 2">
    <name type="scientific">Lactuca sativa</name>
    <name type="common">Garden lettuce</name>
    <dbReference type="NCBI Taxonomy" id="4236"/>
    <lineage>
        <taxon>Eukaryota</taxon>
        <taxon>Viridiplantae</taxon>
        <taxon>Streptophyta</taxon>
        <taxon>Embryophyta</taxon>
        <taxon>Tracheophyta</taxon>
        <taxon>Spermatophyta</taxon>
        <taxon>Magnoliopsida</taxon>
        <taxon>eudicotyledons</taxon>
        <taxon>Gunneridae</taxon>
        <taxon>Pentapetalae</taxon>
        <taxon>asterids</taxon>
        <taxon>campanulids</taxon>
        <taxon>Asterales</taxon>
        <taxon>Asteraceae</taxon>
        <taxon>Cichorioideae</taxon>
        <taxon>Cichorieae</taxon>
        <taxon>Lactucinae</taxon>
        <taxon>Lactuca</taxon>
    </lineage>
</organism>
<comment type="caution">
    <text evidence="1">The sequence shown here is derived from an EMBL/GenBank/DDBJ whole genome shotgun (WGS) entry which is preliminary data.</text>
</comment>
<proteinExistence type="predicted"/>